<accession>A0A6A6ZHZ6</accession>
<name>A0A6A6ZHZ6_9PLEO</name>
<dbReference type="OrthoDB" id="2999773at2759"/>
<dbReference type="AlphaFoldDB" id="A0A6A6ZHZ6"/>
<protein>
    <submittedName>
        <fullName evidence="1">Uncharacterized protein</fullName>
    </submittedName>
</protein>
<dbReference type="Pfam" id="PF20174">
    <property type="entry name" value="DUF6540"/>
    <property type="match status" value="1"/>
</dbReference>
<evidence type="ECO:0000313" key="2">
    <source>
        <dbReference type="Proteomes" id="UP000799424"/>
    </source>
</evidence>
<keyword evidence="2" id="KW-1185">Reference proteome</keyword>
<dbReference type="EMBL" id="MU006241">
    <property type="protein sequence ID" value="KAF2820363.1"/>
    <property type="molecule type" value="Genomic_DNA"/>
</dbReference>
<proteinExistence type="predicted"/>
<dbReference type="InterPro" id="IPR046670">
    <property type="entry name" value="DUF6540"/>
</dbReference>
<dbReference type="Proteomes" id="UP000799424">
    <property type="component" value="Unassembled WGS sequence"/>
</dbReference>
<organism evidence="1 2">
    <name type="scientific">Ophiobolus disseminans</name>
    <dbReference type="NCBI Taxonomy" id="1469910"/>
    <lineage>
        <taxon>Eukaryota</taxon>
        <taxon>Fungi</taxon>
        <taxon>Dikarya</taxon>
        <taxon>Ascomycota</taxon>
        <taxon>Pezizomycotina</taxon>
        <taxon>Dothideomycetes</taxon>
        <taxon>Pleosporomycetidae</taxon>
        <taxon>Pleosporales</taxon>
        <taxon>Pleosporineae</taxon>
        <taxon>Phaeosphaeriaceae</taxon>
        <taxon>Ophiobolus</taxon>
    </lineage>
</organism>
<sequence>MASSRHEVFLVVYPGSGNVPAHWAMLVPIQSGAEHGTKIHAIGAPFIGYTVEIKSSYDLSKTRRRNVKISLGYVDETKLGSLEEVAQSVQAPGVSKTPLDPFGGERCQSWMHKYIKELVFNGLIDQDAVRVLDDAPRV</sequence>
<reference evidence="1" key="1">
    <citation type="journal article" date="2020" name="Stud. Mycol.">
        <title>101 Dothideomycetes genomes: a test case for predicting lifestyles and emergence of pathogens.</title>
        <authorList>
            <person name="Haridas S."/>
            <person name="Albert R."/>
            <person name="Binder M."/>
            <person name="Bloem J."/>
            <person name="Labutti K."/>
            <person name="Salamov A."/>
            <person name="Andreopoulos B."/>
            <person name="Baker S."/>
            <person name="Barry K."/>
            <person name="Bills G."/>
            <person name="Bluhm B."/>
            <person name="Cannon C."/>
            <person name="Castanera R."/>
            <person name="Culley D."/>
            <person name="Daum C."/>
            <person name="Ezra D."/>
            <person name="Gonzalez J."/>
            <person name="Henrissat B."/>
            <person name="Kuo A."/>
            <person name="Liang C."/>
            <person name="Lipzen A."/>
            <person name="Lutzoni F."/>
            <person name="Magnuson J."/>
            <person name="Mondo S."/>
            <person name="Nolan M."/>
            <person name="Ohm R."/>
            <person name="Pangilinan J."/>
            <person name="Park H.-J."/>
            <person name="Ramirez L."/>
            <person name="Alfaro M."/>
            <person name="Sun H."/>
            <person name="Tritt A."/>
            <person name="Yoshinaga Y."/>
            <person name="Zwiers L.-H."/>
            <person name="Turgeon B."/>
            <person name="Goodwin S."/>
            <person name="Spatafora J."/>
            <person name="Crous P."/>
            <person name="Grigoriev I."/>
        </authorList>
    </citation>
    <scope>NUCLEOTIDE SEQUENCE</scope>
    <source>
        <strain evidence="1">CBS 113818</strain>
    </source>
</reference>
<gene>
    <name evidence="1" type="ORF">CC86DRAFT_120101</name>
</gene>
<evidence type="ECO:0000313" key="1">
    <source>
        <dbReference type="EMBL" id="KAF2820363.1"/>
    </source>
</evidence>